<evidence type="ECO:0000256" key="5">
    <source>
        <dbReference type="ARBA" id="ARBA00038359"/>
    </source>
</evidence>
<dbReference type="KEGG" id="act:ACLA_066560"/>
<feature type="transmembrane region" description="Helical" evidence="6">
    <location>
        <begin position="12"/>
        <end position="30"/>
    </location>
</feature>
<proteinExistence type="inferred from homology"/>
<dbReference type="AlphaFoldDB" id="A1CGE0"/>
<feature type="transmembrane region" description="Helical" evidence="6">
    <location>
        <begin position="124"/>
        <end position="146"/>
    </location>
</feature>
<dbReference type="InterPro" id="IPR052337">
    <property type="entry name" value="SAT4-like"/>
</dbReference>
<sequence length="222" mass="25006">MVYKENTYWKNVLIIVPTIGAGLATLIYLLRLHARRLRHIGFLVEDVLMGIGLLLSYFLTGFVVDSALNGIGVPLDALPPHTRHRIQFDSWMIGKFWAPSMAVIKISIVLFLKRILGSVRSYEITSYCLIAFIATWATTVVLVSIFQCTPIKYYYDQSSPGHCMKGQVAFFQANGAIALAEDVVILCMPIPISAIFTNWTKRDVSISGRKNSRVYMTYLFLT</sequence>
<dbReference type="OrthoDB" id="10017208at2759"/>
<evidence type="ECO:0000256" key="3">
    <source>
        <dbReference type="ARBA" id="ARBA00022989"/>
    </source>
</evidence>
<keyword evidence="9" id="KW-1185">Reference proteome</keyword>
<dbReference type="OMA" id="WLGQKFW"/>
<evidence type="ECO:0000313" key="8">
    <source>
        <dbReference type="EMBL" id="EAW11020.1"/>
    </source>
</evidence>
<dbReference type="InterPro" id="IPR049326">
    <property type="entry name" value="Rhodopsin_dom_fungi"/>
</dbReference>
<organism evidence="8 9">
    <name type="scientific">Aspergillus clavatus (strain ATCC 1007 / CBS 513.65 / DSM 816 / NCTC 3887 / NRRL 1 / QM 1276 / 107)</name>
    <dbReference type="NCBI Taxonomy" id="344612"/>
    <lineage>
        <taxon>Eukaryota</taxon>
        <taxon>Fungi</taxon>
        <taxon>Dikarya</taxon>
        <taxon>Ascomycota</taxon>
        <taxon>Pezizomycotina</taxon>
        <taxon>Eurotiomycetes</taxon>
        <taxon>Eurotiomycetidae</taxon>
        <taxon>Eurotiales</taxon>
        <taxon>Aspergillaceae</taxon>
        <taxon>Aspergillus</taxon>
        <taxon>Aspergillus subgen. Fumigati</taxon>
    </lineage>
</organism>
<keyword evidence="4 6" id="KW-0472">Membrane</keyword>
<accession>A1CGE0</accession>
<protein>
    <submittedName>
        <fullName evidence="8">Integral membrane protein</fullName>
    </submittedName>
</protein>
<evidence type="ECO:0000256" key="2">
    <source>
        <dbReference type="ARBA" id="ARBA00022692"/>
    </source>
</evidence>
<dbReference type="VEuPathDB" id="FungiDB:ACLA_066560"/>
<dbReference type="eggNOG" id="ENOG502SN6G">
    <property type="taxonomic scope" value="Eukaryota"/>
</dbReference>
<feature type="transmembrane region" description="Helical" evidence="6">
    <location>
        <begin position="96"/>
        <end position="112"/>
    </location>
</feature>
<dbReference type="EMBL" id="DS027053">
    <property type="protein sequence ID" value="EAW11020.1"/>
    <property type="molecule type" value="Genomic_DNA"/>
</dbReference>
<feature type="domain" description="Rhodopsin" evidence="7">
    <location>
        <begin position="30"/>
        <end position="192"/>
    </location>
</feature>
<dbReference type="GO" id="GO:0016020">
    <property type="term" value="C:membrane"/>
    <property type="evidence" value="ECO:0007669"/>
    <property type="project" value="UniProtKB-SubCell"/>
</dbReference>
<dbReference type="PANTHER" id="PTHR33048">
    <property type="entry name" value="PTH11-LIKE INTEGRAL MEMBRANE PROTEIN (AFU_ORTHOLOGUE AFUA_5G11245)"/>
    <property type="match status" value="1"/>
</dbReference>
<dbReference type="PANTHER" id="PTHR33048:SF47">
    <property type="entry name" value="INTEGRAL MEMBRANE PROTEIN-RELATED"/>
    <property type="match status" value="1"/>
</dbReference>
<dbReference type="Proteomes" id="UP000006701">
    <property type="component" value="Unassembled WGS sequence"/>
</dbReference>
<dbReference type="HOGENOM" id="CLU_028200_25_1_1"/>
<name>A1CGE0_ASPCL</name>
<comment type="similarity">
    <text evidence="5">Belongs to the SAT4 family.</text>
</comment>
<evidence type="ECO:0000256" key="4">
    <source>
        <dbReference type="ARBA" id="ARBA00023136"/>
    </source>
</evidence>
<comment type="subcellular location">
    <subcellularLocation>
        <location evidence="1">Membrane</location>
        <topology evidence="1">Multi-pass membrane protein</topology>
    </subcellularLocation>
</comment>
<dbReference type="Pfam" id="PF20684">
    <property type="entry name" value="Fung_rhodopsin"/>
    <property type="match status" value="1"/>
</dbReference>
<evidence type="ECO:0000256" key="1">
    <source>
        <dbReference type="ARBA" id="ARBA00004141"/>
    </source>
</evidence>
<gene>
    <name evidence="8" type="ORF">ACLA_066560</name>
</gene>
<keyword evidence="3 6" id="KW-1133">Transmembrane helix</keyword>
<dbReference type="RefSeq" id="XP_001272446.1">
    <property type="nucleotide sequence ID" value="XM_001272445.1"/>
</dbReference>
<evidence type="ECO:0000259" key="7">
    <source>
        <dbReference type="Pfam" id="PF20684"/>
    </source>
</evidence>
<feature type="transmembrane region" description="Helical" evidence="6">
    <location>
        <begin position="42"/>
        <end position="64"/>
    </location>
</feature>
<keyword evidence="2 6" id="KW-0812">Transmembrane</keyword>
<dbReference type="STRING" id="344612.A1CGE0"/>
<evidence type="ECO:0000313" key="9">
    <source>
        <dbReference type="Proteomes" id="UP000006701"/>
    </source>
</evidence>
<evidence type="ECO:0000256" key="6">
    <source>
        <dbReference type="SAM" id="Phobius"/>
    </source>
</evidence>
<reference evidence="8 9" key="1">
    <citation type="journal article" date="2008" name="PLoS Genet.">
        <title>Genomic islands in the pathogenic filamentous fungus Aspergillus fumigatus.</title>
        <authorList>
            <person name="Fedorova N.D."/>
            <person name="Khaldi N."/>
            <person name="Joardar V.S."/>
            <person name="Maiti R."/>
            <person name="Amedeo P."/>
            <person name="Anderson M.J."/>
            <person name="Crabtree J."/>
            <person name="Silva J.C."/>
            <person name="Badger J.H."/>
            <person name="Albarraq A."/>
            <person name="Angiuoli S."/>
            <person name="Bussey H."/>
            <person name="Bowyer P."/>
            <person name="Cotty P.J."/>
            <person name="Dyer P.S."/>
            <person name="Egan A."/>
            <person name="Galens K."/>
            <person name="Fraser-Liggett C.M."/>
            <person name="Haas B.J."/>
            <person name="Inman J.M."/>
            <person name="Kent R."/>
            <person name="Lemieux S."/>
            <person name="Malavazi I."/>
            <person name="Orvis J."/>
            <person name="Roemer T."/>
            <person name="Ronning C.M."/>
            <person name="Sundaram J.P."/>
            <person name="Sutton G."/>
            <person name="Turner G."/>
            <person name="Venter J.C."/>
            <person name="White O.R."/>
            <person name="Whitty B.R."/>
            <person name="Youngman P."/>
            <person name="Wolfe K.H."/>
            <person name="Goldman G.H."/>
            <person name="Wortman J.R."/>
            <person name="Jiang B."/>
            <person name="Denning D.W."/>
            <person name="Nierman W.C."/>
        </authorList>
    </citation>
    <scope>NUCLEOTIDE SEQUENCE [LARGE SCALE GENOMIC DNA]</scope>
    <source>
        <strain evidence="9">ATCC 1007 / CBS 513.65 / DSM 816 / NCTC 3887 / NRRL 1</strain>
    </source>
</reference>
<dbReference type="GeneID" id="4704455"/>